<feature type="transmembrane region" description="Helical" evidence="1">
    <location>
        <begin position="52"/>
        <end position="72"/>
    </location>
</feature>
<evidence type="ECO:0000313" key="2">
    <source>
        <dbReference type="EMBL" id="RTQ34486.1"/>
    </source>
</evidence>
<proteinExistence type="predicted"/>
<evidence type="ECO:0000256" key="1">
    <source>
        <dbReference type="SAM" id="Phobius"/>
    </source>
</evidence>
<name>A0A3S0IDZ3_9BURK</name>
<evidence type="ECO:0000313" key="3">
    <source>
        <dbReference type="Proteomes" id="UP000267418"/>
    </source>
</evidence>
<keyword evidence="3" id="KW-1185">Reference proteome</keyword>
<sequence length="77" mass="8573">MKQTRPTWLVRMGYISIALGILLLLPLGDLLPVDLFGGVHHYYRVVPAEHSWLVEALLIGLGMLLVLVGRALRNKGQ</sequence>
<dbReference type="Proteomes" id="UP000267418">
    <property type="component" value="Unassembled WGS sequence"/>
</dbReference>
<organism evidence="2 3">
    <name type="scientific">Variovorax gossypii</name>
    <dbReference type="NCBI Taxonomy" id="1679495"/>
    <lineage>
        <taxon>Bacteria</taxon>
        <taxon>Pseudomonadati</taxon>
        <taxon>Pseudomonadota</taxon>
        <taxon>Betaproteobacteria</taxon>
        <taxon>Burkholderiales</taxon>
        <taxon>Comamonadaceae</taxon>
        <taxon>Variovorax</taxon>
    </lineage>
</organism>
<feature type="transmembrane region" description="Helical" evidence="1">
    <location>
        <begin position="12"/>
        <end position="32"/>
    </location>
</feature>
<protein>
    <submittedName>
        <fullName evidence="2">Uncharacterized protein</fullName>
    </submittedName>
</protein>
<dbReference type="RefSeq" id="WP_126469440.1">
    <property type="nucleotide sequence ID" value="NZ_RXOE01000002.1"/>
</dbReference>
<keyword evidence="1" id="KW-0472">Membrane</keyword>
<dbReference type="AlphaFoldDB" id="A0A3S0IDZ3"/>
<reference evidence="2 3" key="1">
    <citation type="submission" date="2018-12" db="EMBL/GenBank/DDBJ databases">
        <title>The genome of Variovorax gossypii DSM 100435.</title>
        <authorList>
            <person name="Gao J."/>
            <person name="Sun J."/>
        </authorList>
    </citation>
    <scope>NUCLEOTIDE SEQUENCE [LARGE SCALE GENOMIC DNA]</scope>
    <source>
        <strain evidence="2 3">DSM 100435</strain>
    </source>
</reference>
<accession>A0A3S0IDZ3</accession>
<gene>
    <name evidence="2" type="ORF">EJP69_08635</name>
</gene>
<dbReference type="EMBL" id="RXOE01000002">
    <property type="protein sequence ID" value="RTQ34486.1"/>
    <property type="molecule type" value="Genomic_DNA"/>
</dbReference>
<keyword evidence="1" id="KW-1133">Transmembrane helix</keyword>
<comment type="caution">
    <text evidence="2">The sequence shown here is derived from an EMBL/GenBank/DDBJ whole genome shotgun (WGS) entry which is preliminary data.</text>
</comment>
<keyword evidence="1" id="KW-0812">Transmembrane</keyword>